<accession>A0A438AIS5</accession>
<dbReference type="GO" id="GO:0005737">
    <property type="term" value="C:cytoplasm"/>
    <property type="evidence" value="ECO:0007669"/>
    <property type="project" value="TreeGrafter"/>
</dbReference>
<reference evidence="3 4" key="1">
    <citation type="submission" date="2018-11" db="EMBL/GenBank/DDBJ databases">
        <title>Mesobaculum littorinae gen. nov., sp. nov., isolated from Littorina scabra that represents a novel genus of the order Rhodobacteraceae.</title>
        <authorList>
            <person name="Li F."/>
        </authorList>
    </citation>
    <scope>NUCLEOTIDE SEQUENCE [LARGE SCALE GENOMIC DNA]</scope>
    <source>
        <strain evidence="3 4">M0103</strain>
    </source>
</reference>
<feature type="domain" description="FAD dependent oxidoreductase" evidence="2">
    <location>
        <begin position="38"/>
        <end position="388"/>
    </location>
</feature>
<keyword evidence="4" id="KW-1185">Reference proteome</keyword>
<evidence type="ECO:0000256" key="1">
    <source>
        <dbReference type="ARBA" id="ARBA00023002"/>
    </source>
</evidence>
<dbReference type="OrthoDB" id="9806601at2"/>
<organism evidence="3 4">
    <name type="scientific">Mesobaculum littorinae</name>
    <dbReference type="NCBI Taxonomy" id="2486419"/>
    <lineage>
        <taxon>Bacteria</taxon>
        <taxon>Pseudomonadati</taxon>
        <taxon>Pseudomonadota</taxon>
        <taxon>Alphaproteobacteria</taxon>
        <taxon>Rhodobacterales</taxon>
        <taxon>Roseobacteraceae</taxon>
        <taxon>Mesobaculum</taxon>
    </lineage>
</organism>
<sequence length="434" mass="45588">MNLLFANDAPGAYPPSWYAETARAAQARPALSGEVRADVCVVGAGYTGLSAALHLAQAGASVVVVEAHRAGFGASGRNGGQVGSGQRQGQDWLEARMGHAAAQALWQIAEDAKALIRDLDTRHGMGIGWAPGIVNAERTDQGATAARAYADRLARDYGYTQAEPLDRAGIRALIGSPHFAGGLIDWGAGHVHPLRLALGLARAAEAAGAQIYEGTVVHDVDPGPGARVHTDGGVVRADHVILAANGYLGGLSGDIASRVMPINNFVIATEPLGARASDLLAQDVAAFDSNFVVNYWRLSEDRRLIFGGGESYSYRFPADIAAKVRRPMLEVYPQLHGARITHAWGGTLAITRSRMPYFARVAPGVLTASGYSGHGVAMAVMAGRLLAEATRGDSAGFDLLARVPTPAFPGGSRLRAPLLTLAMSWFAMRDRLGV</sequence>
<dbReference type="InterPro" id="IPR006076">
    <property type="entry name" value="FAD-dep_OxRdtase"/>
</dbReference>
<evidence type="ECO:0000313" key="4">
    <source>
        <dbReference type="Proteomes" id="UP000285908"/>
    </source>
</evidence>
<dbReference type="AlphaFoldDB" id="A0A438AIS5"/>
<keyword evidence="1" id="KW-0560">Oxidoreductase</keyword>
<dbReference type="Pfam" id="PF01266">
    <property type="entry name" value="DAO"/>
    <property type="match status" value="1"/>
</dbReference>
<dbReference type="InterPro" id="IPR036188">
    <property type="entry name" value="FAD/NAD-bd_sf"/>
</dbReference>
<dbReference type="SUPFAM" id="SSF51905">
    <property type="entry name" value="FAD/NAD(P)-binding domain"/>
    <property type="match status" value="1"/>
</dbReference>
<name>A0A438AIS5_9RHOB</name>
<dbReference type="EMBL" id="RQXX01000002">
    <property type="protein sequence ID" value="RVV98610.1"/>
    <property type="molecule type" value="Genomic_DNA"/>
</dbReference>
<dbReference type="Gene3D" id="3.50.50.60">
    <property type="entry name" value="FAD/NAD(P)-binding domain"/>
    <property type="match status" value="1"/>
</dbReference>
<dbReference type="PANTHER" id="PTHR13847">
    <property type="entry name" value="SARCOSINE DEHYDROGENASE-RELATED"/>
    <property type="match status" value="1"/>
</dbReference>
<dbReference type="Proteomes" id="UP000285908">
    <property type="component" value="Unassembled WGS sequence"/>
</dbReference>
<protein>
    <submittedName>
        <fullName evidence="3">FAD-binding oxidoreductase</fullName>
    </submittedName>
</protein>
<dbReference type="RefSeq" id="WP_127905841.1">
    <property type="nucleotide sequence ID" value="NZ_RQXX01000002.1"/>
</dbReference>
<comment type="caution">
    <text evidence="3">The sequence shown here is derived from an EMBL/GenBank/DDBJ whole genome shotgun (WGS) entry which is preliminary data.</text>
</comment>
<gene>
    <name evidence="3" type="ORF">EKE94_06765</name>
</gene>
<proteinExistence type="predicted"/>
<evidence type="ECO:0000313" key="3">
    <source>
        <dbReference type="EMBL" id="RVV98610.1"/>
    </source>
</evidence>
<evidence type="ECO:0000259" key="2">
    <source>
        <dbReference type="Pfam" id="PF01266"/>
    </source>
</evidence>
<dbReference type="Gene3D" id="3.30.9.10">
    <property type="entry name" value="D-Amino Acid Oxidase, subunit A, domain 2"/>
    <property type="match status" value="1"/>
</dbReference>
<dbReference type="PANTHER" id="PTHR13847:SF281">
    <property type="entry name" value="FAD DEPENDENT OXIDOREDUCTASE DOMAIN-CONTAINING PROTEIN"/>
    <property type="match status" value="1"/>
</dbReference>
<dbReference type="GO" id="GO:0016491">
    <property type="term" value="F:oxidoreductase activity"/>
    <property type="evidence" value="ECO:0007669"/>
    <property type="project" value="UniProtKB-KW"/>
</dbReference>